<name>A7RZ90_NEMVE</name>
<dbReference type="InterPro" id="IPR008979">
    <property type="entry name" value="Galactose-bd-like_sf"/>
</dbReference>
<dbReference type="AlphaFoldDB" id="A7RZ90"/>
<protein>
    <recommendedName>
        <fullName evidence="1">F5/8 type C domain-containing protein</fullName>
    </recommendedName>
</protein>
<feature type="domain" description="F5/8 type C" evidence="1">
    <location>
        <begin position="1"/>
        <end position="138"/>
    </location>
</feature>
<dbReference type="PhylomeDB" id="A7RZ90"/>
<dbReference type="EMBL" id="DS469556">
    <property type="protein sequence ID" value="EDO43193.1"/>
    <property type="molecule type" value="Genomic_DNA"/>
</dbReference>
<dbReference type="HOGENOM" id="CLU_030066_1_0_1"/>
<dbReference type="Gene3D" id="2.60.120.260">
    <property type="entry name" value="Galactose-binding domain-like"/>
    <property type="match status" value="1"/>
</dbReference>
<dbReference type="Proteomes" id="UP000001593">
    <property type="component" value="Unassembled WGS sequence"/>
</dbReference>
<sequence length="138" mass="16082">VGLSNYMIQDEAMTASSYMDPYTRPEMARLHTARGHGAWCANMSDIRPYLQIDLRSQYDIGFIAIQGQKNKEAWVEEFKISYRQLDQDWITYDKTFSGNNDSNSVVKHSFKASVWVQLLRVHPIKWKVKACLRLEIYG</sequence>
<feature type="non-terminal residue" evidence="2">
    <location>
        <position position="138"/>
    </location>
</feature>
<accession>A7RZ90</accession>
<dbReference type="InParanoid" id="A7RZ90"/>
<evidence type="ECO:0000313" key="3">
    <source>
        <dbReference type="Proteomes" id="UP000001593"/>
    </source>
</evidence>
<organism evidence="2 3">
    <name type="scientific">Nematostella vectensis</name>
    <name type="common">Starlet sea anemone</name>
    <dbReference type="NCBI Taxonomy" id="45351"/>
    <lineage>
        <taxon>Eukaryota</taxon>
        <taxon>Metazoa</taxon>
        <taxon>Cnidaria</taxon>
        <taxon>Anthozoa</taxon>
        <taxon>Hexacorallia</taxon>
        <taxon>Actiniaria</taxon>
        <taxon>Edwardsiidae</taxon>
        <taxon>Nematostella</taxon>
    </lineage>
</organism>
<evidence type="ECO:0000259" key="1">
    <source>
        <dbReference type="PROSITE" id="PS50022"/>
    </source>
</evidence>
<evidence type="ECO:0000313" key="2">
    <source>
        <dbReference type="EMBL" id="EDO43193.1"/>
    </source>
</evidence>
<dbReference type="Pfam" id="PF00754">
    <property type="entry name" value="F5_F8_type_C"/>
    <property type="match status" value="1"/>
</dbReference>
<dbReference type="PROSITE" id="PS01285">
    <property type="entry name" value="FA58C_1"/>
    <property type="match status" value="1"/>
</dbReference>
<feature type="non-terminal residue" evidence="2">
    <location>
        <position position="1"/>
    </location>
</feature>
<proteinExistence type="predicted"/>
<keyword evidence="3" id="KW-1185">Reference proteome</keyword>
<dbReference type="PROSITE" id="PS50022">
    <property type="entry name" value="FA58C_3"/>
    <property type="match status" value="1"/>
</dbReference>
<dbReference type="CDD" id="cd00057">
    <property type="entry name" value="FA58C"/>
    <property type="match status" value="1"/>
</dbReference>
<dbReference type="FunFam" id="2.60.120.260:FF:000016">
    <property type="entry name" value="Contactin-associated protein-like 4 isoform 1"/>
    <property type="match status" value="1"/>
</dbReference>
<dbReference type="InterPro" id="IPR000421">
    <property type="entry name" value="FA58C"/>
</dbReference>
<gene>
    <name evidence="2" type="ORF">NEMVEDRAFT_v1g98582</name>
</gene>
<reference evidence="2 3" key="1">
    <citation type="journal article" date="2007" name="Science">
        <title>Sea anemone genome reveals ancestral eumetazoan gene repertoire and genomic organization.</title>
        <authorList>
            <person name="Putnam N.H."/>
            <person name="Srivastava M."/>
            <person name="Hellsten U."/>
            <person name="Dirks B."/>
            <person name="Chapman J."/>
            <person name="Salamov A."/>
            <person name="Terry A."/>
            <person name="Shapiro H."/>
            <person name="Lindquist E."/>
            <person name="Kapitonov V.V."/>
            <person name="Jurka J."/>
            <person name="Genikhovich G."/>
            <person name="Grigoriev I.V."/>
            <person name="Lucas S.M."/>
            <person name="Steele R.E."/>
            <person name="Finnerty J.R."/>
            <person name="Technau U."/>
            <person name="Martindale M.Q."/>
            <person name="Rokhsar D.S."/>
        </authorList>
    </citation>
    <scope>NUCLEOTIDE SEQUENCE [LARGE SCALE GENOMIC DNA]</scope>
    <source>
        <strain evidence="3">CH2 X CH6</strain>
    </source>
</reference>
<dbReference type="STRING" id="45351.A7RZ90"/>
<dbReference type="SUPFAM" id="SSF49785">
    <property type="entry name" value="Galactose-binding domain-like"/>
    <property type="match status" value="1"/>
</dbReference>
<dbReference type="PANTHER" id="PTHR24543">
    <property type="entry name" value="MULTICOPPER OXIDASE-RELATED"/>
    <property type="match status" value="1"/>
</dbReference>
<dbReference type="PANTHER" id="PTHR24543:SF325">
    <property type="entry name" value="F5_8 TYPE C DOMAIN-CONTAINING PROTEIN"/>
    <property type="match status" value="1"/>
</dbReference>